<feature type="region of interest" description="Disordered" evidence="1">
    <location>
        <begin position="83"/>
        <end position="111"/>
    </location>
</feature>
<keyword evidence="2" id="KW-1133">Transmembrane helix</keyword>
<feature type="compositionally biased region" description="Basic and acidic residues" evidence="1">
    <location>
        <begin position="96"/>
        <end position="111"/>
    </location>
</feature>
<dbReference type="OrthoDB" id="5304367at2759"/>
<gene>
    <name evidence="3" type="ORF">HYALB_00003621</name>
</gene>
<dbReference type="EMBL" id="CAJVRM010000574">
    <property type="protein sequence ID" value="CAG8982185.1"/>
    <property type="molecule type" value="Genomic_DNA"/>
</dbReference>
<accession>A0A9N9Q6Z8</accession>
<sequence>MSKRPQKFNLTGRKVTAPIAAFTMAILLFTYTRTSIKAAKRNAQAHREADGGQINWHNESLRRHGKLEPPVEQNTVTQLAGIAKENTSGRGGGETEAEKIIREKVAGKGKD</sequence>
<comment type="caution">
    <text evidence="3">The sequence shown here is derived from an EMBL/GenBank/DDBJ whole genome shotgun (WGS) entry which is preliminary data.</text>
</comment>
<name>A0A9N9Q6Z8_9HELO</name>
<proteinExistence type="predicted"/>
<protein>
    <submittedName>
        <fullName evidence="3">Uncharacterized protein</fullName>
    </submittedName>
</protein>
<keyword evidence="2" id="KW-0812">Transmembrane</keyword>
<evidence type="ECO:0000313" key="4">
    <source>
        <dbReference type="Proteomes" id="UP000701801"/>
    </source>
</evidence>
<feature type="transmembrane region" description="Helical" evidence="2">
    <location>
        <begin position="15"/>
        <end position="32"/>
    </location>
</feature>
<reference evidence="3" key="1">
    <citation type="submission" date="2021-07" db="EMBL/GenBank/DDBJ databases">
        <authorList>
            <person name="Durling M."/>
        </authorList>
    </citation>
    <scope>NUCLEOTIDE SEQUENCE</scope>
</reference>
<dbReference type="AlphaFoldDB" id="A0A9N9Q6Z8"/>
<dbReference type="Proteomes" id="UP000701801">
    <property type="component" value="Unassembled WGS sequence"/>
</dbReference>
<evidence type="ECO:0000256" key="2">
    <source>
        <dbReference type="SAM" id="Phobius"/>
    </source>
</evidence>
<evidence type="ECO:0000256" key="1">
    <source>
        <dbReference type="SAM" id="MobiDB-lite"/>
    </source>
</evidence>
<evidence type="ECO:0000313" key="3">
    <source>
        <dbReference type="EMBL" id="CAG8982185.1"/>
    </source>
</evidence>
<organism evidence="3 4">
    <name type="scientific">Hymenoscyphus albidus</name>
    <dbReference type="NCBI Taxonomy" id="595503"/>
    <lineage>
        <taxon>Eukaryota</taxon>
        <taxon>Fungi</taxon>
        <taxon>Dikarya</taxon>
        <taxon>Ascomycota</taxon>
        <taxon>Pezizomycotina</taxon>
        <taxon>Leotiomycetes</taxon>
        <taxon>Helotiales</taxon>
        <taxon>Helotiaceae</taxon>
        <taxon>Hymenoscyphus</taxon>
    </lineage>
</organism>
<keyword evidence="4" id="KW-1185">Reference proteome</keyword>
<keyword evidence="2" id="KW-0472">Membrane</keyword>